<sequence length="50" mass="5843">MQWLITAKYALFILGRRKISHAPFVFFRSVFGNCKNSNSFYLRKKADLSA</sequence>
<reference evidence="1 2" key="1">
    <citation type="submission" date="2019-01" db="EMBL/GenBank/DDBJ databases">
        <authorList>
            <person name="Brito A."/>
        </authorList>
    </citation>
    <scope>NUCLEOTIDE SEQUENCE [LARGE SCALE GENOMIC DNA]</scope>
    <source>
        <strain evidence="1">1</strain>
    </source>
</reference>
<keyword evidence="2" id="KW-1185">Reference proteome</keyword>
<accession>A0A563VY84</accession>
<evidence type="ECO:0000313" key="2">
    <source>
        <dbReference type="Proteomes" id="UP000320055"/>
    </source>
</evidence>
<organism evidence="1 2">
    <name type="scientific">Hyella patelloides LEGE 07179</name>
    <dbReference type="NCBI Taxonomy" id="945734"/>
    <lineage>
        <taxon>Bacteria</taxon>
        <taxon>Bacillati</taxon>
        <taxon>Cyanobacteriota</taxon>
        <taxon>Cyanophyceae</taxon>
        <taxon>Pleurocapsales</taxon>
        <taxon>Hyellaceae</taxon>
        <taxon>Hyella</taxon>
    </lineage>
</organism>
<dbReference type="EMBL" id="CAACVJ010000387">
    <property type="protein sequence ID" value="VEP16418.1"/>
    <property type="molecule type" value="Genomic_DNA"/>
</dbReference>
<protein>
    <submittedName>
        <fullName evidence="1">Uncharacterized protein</fullName>
    </submittedName>
</protein>
<evidence type="ECO:0000313" key="1">
    <source>
        <dbReference type="EMBL" id="VEP16418.1"/>
    </source>
</evidence>
<gene>
    <name evidence="1" type="ORF">H1P_4470005</name>
</gene>
<name>A0A563VY84_9CYAN</name>
<proteinExistence type="predicted"/>
<dbReference type="Proteomes" id="UP000320055">
    <property type="component" value="Unassembled WGS sequence"/>
</dbReference>
<dbReference type="AlphaFoldDB" id="A0A563VY84"/>